<protein>
    <submittedName>
        <fullName evidence="4">Suppressor of rasval19</fullName>
    </submittedName>
</protein>
<evidence type="ECO:0000313" key="4">
    <source>
        <dbReference type="EMBL" id="KAK9727890.1"/>
    </source>
</evidence>
<dbReference type="PANTHER" id="PTHR10652:SF0">
    <property type="entry name" value="ADENYLYL CYCLASE-ASSOCIATED PROTEIN"/>
    <property type="match status" value="1"/>
</dbReference>
<accession>A0ABR2W9M0</accession>
<feature type="region of interest" description="Disordered" evidence="2">
    <location>
        <begin position="217"/>
        <end position="241"/>
    </location>
</feature>
<comment type="similarity">
    <text evidence="1">Belongs to the CAP family.</text>
</comment>
<evidence type="ECO:0000256" key="1">
    <source>
        <dbReference type="ARBA" id="ARBA00007659"/>
    </source>
</evidence>
<dbReference type="SUPFAM" id="SSF69340">
    <property type="entry name" value="C-terminal domain of adenylylcyclase associated protein"/>
    <property type="match status" value="1"/>
</dbReference>
<dbReference type="InterPro" id="IPR016098">
    <property type="entry name" value="CAP/MinC_C"/>
</dbReference>
<dbReference type="Pfam" id="PF08603">
    <property type="entry name" value="CAP_C"/>
    <property type="match status" value="1"/>
</dbReference>
<sequence length="341" mass="39019">MSELSHLFSLVERIEATATRLERSYGTNRKEVSTSCGIITAYEDIQNGALQRFLTNSQNISSIVVEQSLEVQKAFQAQKALILFAIENKRVSFTSPEFLEYLEPVKKALEIACEYREENRGSKHFNHLSTVSEGIPALGWVLIEPTPCPFLEGMKDSSRFYANRVIREYKESDRSHVEWANSFVELLSELHKYVKEYHTTGLAWDAKPIELAETQASSVKRSASSNAQHSPSKLPKTEDSQIDTMVIEMTPEIEEVKEPVFSLIKNKWFIENYRDENLTIDNTRFNHIVYARNCNNCTIYVKEKVTEINIDQCSNTTVIHDFPVSAIDVANSTRVRVELLH</sequence>
<dbReference type="Proteomes" id="UP001479436">
    <property type="component" value="Unassembled WGS sequence"/>
</dbReference>
<proteinExistence type="inferred from homology"/>
<keyword evidence="5" id="KW-1185">Reference proteome</keyword>
<dbReference type="InterPro" id="IPR017901">
    <property type="entry name" value="C-CAP_CF_C-like"/>
</dbReference>
<dbReference type="SUPFAM" id="SSF101278">
    <property type="entry name" value="N-terminal domain of adenylylcyclase associated protein, CAP"/>
    <property type="match status" value="1"/>
</dbReference>
<evidence type="ECO:0000259" key="3">
    <source>
        <dbReference type="PROSITE" id="PS51329"/>
    </source>
</evidence>
<dbReference type="InterPro" id="IPR006599">
    <property type="entry name" value="CARP_motif"/>
</dbReference>
<evidence type="ECO:0000313" key="5">
    <source>
        <dbReference type="Proteomes" id="UP001479436"/>
    </source>
</evidence>
<dbReference type="InterPro" id="IPR013912">
    <property type="entry name" value="Adenylate_cyclase-assoc_CAP_C"/>
</dbReference>
<dbReference type="Pfam" id="PF21938">
    <property type="entry name" value="CAP_N"/>
    <property type="match status" value="1"/>
</dbReference>
<dbReference type="SMART" id="SM00673">
    <property type="entry name" value="CARP"/>
    <property type="match status" value="1"/>
</dbReference>
<dbReference type="InterPro" id="IPR053950">
    <property type="entry name" value="CAP_N"/>
</dbReference>
<dbReference type="InterPro" id="IPR001837">
    <property type="entry name" value="Adenylate_cyclase-assoc_CAP"/>
</dbReference>
<dbReference type="InterPro" id="IPR036223">
    <property type="entry name" value="CAP_C_sf"/>
</dbReference>
<evidence type="ECO:0000256" key="2">
    <source>
        <dbReference type="SAM" id="MobiDB-lite"/>
    </source>
</evidence>
<dbReference type="PROSITE" id="PS51329">
    <property type="entry name" value="C_CAP_COFACTOR_C"/>
    <property type="match status" value="1"/>
</dbReference>
<dbReference type="PANTHER" id="PTHR10652">
    <property type="entry name" value="ADENYLYL CYCLASE-ASSOCIATED PROTEIN"/>
    <property type="match status" value="1"/>
</dbReference>
<comment type="caution">
    <text evidence="4">The sequence shown here is derived from an EMBL/GenBank/DDBJ whole genome shotgun (WGS) entry which is preliminary data.</text>
</comment>
<feature type="compositionally biased region" description="Polar residues" evidence="2">
    <location>
        <begin position="217"/>
        <end position="231"/>
    </location>
</feature>
<dbReference type="Gene3D" id="1.25.40.330">
    <property type="entry name" value="Adenylate cyclase-associated CAP, N-terminal domain"/>
    <property type="match status" value="1"/>
</dbReference>
<dbReference type="InterPro" id="IPR036222">
    <property type="entry name" value="CAP_N_sf"/>
</dbReference>
<dbReference type="Gene3D" id="2.160.20.70">
    <property type="match status" value="1"/>
</dbReference>
<gene>
    <name evidence="4" type="primary">SRV2_1</name>
    <name evidence="4" type="ORF">K7432_001458</name>
</gene>
<dbReference type="EMBL" id="JASJQH010006908">
    <property type="protein sequence ID" value="KAK9727890.1"/>
    <property type="molecule type" value="Genomic_DNA"/>
</dbReference>
<feature type="domain" description="C-CAP/cofactor C-like" evidence="3">
    <location>
        <begin position="250"/>
        <end position="341"/>
    </location>
</feature>
<reference evidence="4 5" key="1">
    <citation type="submission" date="2023-04" db="EMBL/GenBank/DDBJ databases">
        <title>Genome of Basidiobolus ranarum AG-B5.</title>
        <authorList>
            <person name="Stajich J.E."/>
            <person name="Carter-House D."/>
            <person name="Gryganskyi A."/>
        </authorList>
    </citation>
    <scope>NUCLEOTIDE SEQUENCE [LARGE SCALE GENOMIC DNA]</scope>
    <source>
        <strain evidence="4 5">AG-B5</strain>
    </source>
</reference>
<organism evidence="4 5">
    <name type="scientific">Basidiobolus ranarum</name>
    <dbReference type="NCBI Taxonomy" id="34480"/>
    <lineage>
        <taxon>Eukaryota</taxon>
        <taxon>Fungi</taxon>
        <taxon>Fungi incertae sedis</taxon>
        <taxon>Zoopagomycota</taxon>
        <taxon>Entomophthoromycotina</taxon>
        <taxon>Basidiobolomycetes</taxon>
        <taxon>Basidiobolales</taxon>
        <taxon>Basidiobolaceae</taxon>
        <taxon>Basidiobolus</taxon>
    </lineage>
</organism>
<name>A0ABR2W9M0_9FUNG</name>